<gene>
    <name evidence="2" type="ORF">DKT69_34545</name>
</gene>
<evidence type="ECO:0000256" key="1">
    <source>
        <dbReference type="SAM" id="MobiDB-lite"/>
    </source>
</evidence>
<proteinExistence type="predicted"/>
<feature type="region of interest" description="Disordered" evidence="1">
    <location>
        <begin position="102"/>
        <end position="122"/>
    </location>
</feature>
<dbReference type="RefSeq" id="WP_109805585.1">
    <property type="nucleotide sequence ID" value="NZ_QGKS01000468.1"/>
</dbReference>
<dbReference type="Proteomes" id="UP000246050">
    <property type="component" value="Unassembled WGS sequence"/>
</dbReference>
<dbReference type="EMBL" id="QGKS01000468">
    <property type="protein sequence ID" value="PWR07581.1"/>
    <property type="molecule type" value="Genomic_DNA"/>
</dbReference>
<dbReference type="Gene3D" id="1.10.1740.10">
    <property type="match status" value="1"/>
</dbReference>
<evidence type="ECO:0008006" key="4">
    <source>
        <dbReference type="Google" id="ProtNLM"/>
    </source>
</evidence>
<protein>
    <recommendedName>
        <fullName evidence="4">RNA polymerase sigma-70 region 2 domain-containing protein</fullName>
    </recommendedName>
</protein>
<organism evidence="2 3">
    <name type="scientific">Micromonospora sicca</name>
    <dbReference type="NCBI Taxonomy" id="2202420"/>
    <lineage>
        <taxon>Bacteria</taxon>
        <taxon>Bacillati</taxon>
        <taxon>Actinomycetota</taxon>
        <taxon>Actinomycetes</taxon>
        <taxon>Micromonosporales</taxon>
        <taxon>Micromonosporaceae</taxon>
        <taxon>Micromonospora</taxon>
    </lineage>
</organism>
<evidence type="ECO:0000313" key="3">
    <source>
        <dbReference type="Proteomes" id="UP000246050"/>
    </source>
</evidence>
<dbReference type="OrthoDB" id="9780326at2"/>
<evidence type="ECO:0000313" key="2">
    <source>
        <dbReference type="EMBL" id="PWR07581.1"/>
    </source>
</evidence>
<dbReference type="AlphaFoldDB" id="A0A317CYC5"/>
<accession>A0A317CYC5</accession>
<reference evidence="2 3" key="1">
    <citation type="submission" date="2018-05" db="EMBL/GenBank/DDBJ databases">
        <title>Micromonosporas from Atacama Desert.</title>
        <authorList>
            <person name="Carro L."/>
            <person name="Golinska P."/>
            <person name="Klenk H.-P."/>
            <person name="Goodfellow M."/>
        </authorList>
    </citation>
    <scope>NUCLEOTIDE SEQUENCE [LARGE SCALE GENOMIC DNA]</scope>
    <source>
        <strain evidence="2 3">4G51</strain>
    </source>
</reference>
<name>A0A317CYC5_9ACTN</name>
<sequence length="122" mass="13342">MVGLDEDSAGWVQALSGTGADRDVAFDRLHEMLVRAALREVRRRATRSPVTGPALTDVAHQAASDATVAILAKLATLRGESRFTTWAYRFVVRYPPASVGVPRRRSPYHTPLECPGSPCERP</sequence>
<comment type="caution">
    <text evidence="2">The sequence shown here is derived from an EMBL/GenBank/DDBJ whole genome shotgun (WGS) entry which is preliminary data.</text>
</comment>